<keyword evidence="3 4" id="KW-0408">Iron</keyword>
<dbReference type="InterPro" id="IPR010538">
    <property type="entry name" value="DHOR"/>
</dbReference>
<evidence type="ECO:0000256" key="1">
    <source>
        <dbReference type="ARBA" id="ARBA00022617"/>
    </source>
</evidence>
<accession>A0A5C6BW85</accession>
<dbReference type="SUPFAM" id="SSF46626">
    <property type="entry name" value="Cytochrome c"/>
    <property type="match status" value="2"/>
</dbReference>
<evidence type="ECO:0000256" key="2">
    <source>
        <dbReference type="ARBA" id="ARBA00022723"/>
    </source>
</evidence>
<dbReference type="OrthoDB" id="9805202at2"/>
<dbReference type="AlphaFoldDB" id="A0A5C6BW85"/>
<name>A0A5C6BW85_9BACT</name>
<dbReference type="Proteomes" id="UP000319908">
    <property type="component" value="Unassembled WGS sequence"/>
</dbReference>
<dbReference type="RefSeq" id="WP_146408174.1">
    <property type="nucleotide sequence ID" value="NZ_SJPU01000002.1"/>
</dbReference>
<comment type="caution">
    <text evidence="8">The sequence shown here is derived from an EMBL/GenBank/DDBJ whole genome shotgun (WGS) entry which is preliminary data.</text>
</comment>
<evidence type="ECO:0000256" key="3">
    <source>
        <dbReference type="ARBA" id="ARBA00023004"/>
    </source>
</evidence>
<dbReference type="PROSITE" id="PS51007">
    <property type="entry name" value="CYTC"/>
    <property type="match status" value="2"/>
</dbReference>
<keyword evidence="2 4" id="KW-0479">Metal-binding</keyword>
<dbReference type="GO" id="GO:0004130">
    <property type="term" value="F:cytochrome-c peroxidase activity"/>
    <property type="evidence" value="ECO:0007669"/>
    <property type="project" value="TreeGrafter"/>
</dbReference>
<dbReference type="GO" id="GO:0009055">
    <property type="term" value="F:electron transfer activity"/>
    <property type="evidence" value="ECO:0007669"/>
    <property type="project" value="InterPro"/>
</dbReference>
<keyword evidence="1 4" id="KW-0349">Heme</keyword>
<proteinExistence type="predicted"/>
<dbReference type="GO" id="GO:0020037">
    <property type="term" value="F:heme binding"/>
    <property type="evidence" value="ECO:0007669"/>
    <property type="project" value="InterPro"/>
</dbReference>
<sequence length="543" mass="58972">MKVSVLAGVVLALVPATSWAVSPQTIARGAQLFTQQWQPHNPALGGDGLGPLFNAASCAECHQQGGIGGGGEAAFNANSVGIDSIEVYGTRVTAEVLANLVSQFHPGFIQSNNSVLNVLPLPHHGGTSMLRQLHETLTQSTGAEYDDAGGATSAAEVRIANGSPLYFDQFIDGYRVRISARVYSRNTTALFGSGLIDKVSDKQLDQQMRLQKQHAEISGRPSTLADGRYGKFGWRANVASLQDFNEQACANEMGLQTSRRTQSSDATNPTYQNKSTDISDEQIQMLTHFVAALPAPRQSFSNDSLSNASISRGEAIFNQVGCGVCHVRNMPPANGIYSDLLLHDMGSDSIDLSHAEPYIVRRERFTEEVEDAPPGFTFQVPYYGPATMVPIKTNGPVLSSPGGAHSDYPAFTFRVPDGPVDLKPTRVIASRKNPDTQINKFALASTLAASQGDITDKQVIPTRIELREQMHLQPTNFNQEWRTAPLWGLRDSAPYWHDGRAETILEAIAMHDGESAGTRDRFLQLSYEDRQNVLAFLDSLVAP</sequence>
<evidence type="ECO:0000313" key="8">
    <source>
        <dbReference type="EMBL" id="TWU16550.1"/>
    </source>
</evidence>
<feature type="region of interest" description="Disordered" evidence="5">
    <location>
        <begin position="256"/>
        <end position="275"/>
    </location>
</feature>
<gene>
    <name evidence="8" type="ORF">Poly21_37550</name>
</gene>
<keyword evidence="9" id="KW-1185">Reference proteome</keyword>
<dbReference type="InterPro" id="IPR009056">
    <property type="entry name" value="Cyt_c-like_dom"/>
</dbReference>
<evidence type="ECO:0000256" key="6">
    <source>
        <dbReference type="SAM" id="SignalP"/>
    </source>
</evidence>
<dbReference type="PANTHER" id="PTHR30600:SF4">
    <property type="entry name" value="CYTOCHROME C DOMAIN-CONTAINING PROTEIN"/>
    <property type="match status" value="1"/>
</dbReference>
<evidence type="ECO:0000256" key="5">
    <source>
        <dbReference type="SAM" id="MobiDB-lite"/>
    </source>
</evidence>
<evidence type="ECO:0000259" key="7">
    <source>
        <dbReference type="PROSITE" id="PS51007"/>
    </source>
</evidence>
<keyword evidence="6" id="KW-0732">Signal</keyword>
<dbReference type="InterPro" id="IPR051395">
    <property type="entry name" value="Cytochrome_c_Peroxidase/MauG"/>
</dbReference>
<feature type="chain" id="PRO_5023043856" evidence="6">
    <location>
        <begin position="21"/>
        <end position="543"/>
    </location>
</feature>
<feature type="domain" description="Cytochrome c" evidence="7">
    <location>
        <begin position="24"/>
        <end position="294"/>
    </location>
</feature>
<dbReference type="Gene3D" id="1.10.760.10">
    <property type="entry name" value="Cytochrome c-like domain"/>
    <property type="match status" value="1"/>
</dbReference>
<protein>
    <submittedName>
        <fullName evidence="8">Cytochrome c</fullName>
    </submittedName>
</protein>
<evidence type="ECO:0000313" key="9">
    <source>
        <dbReference type="Proteomes" id="UP000319908"/>
    </source>
</evidence>
<reference evidence="8 9" key="1">
    <citation type="journal article" date="2020" name="Antonie Van Leeuwenhoek">
        <title>Rhodopirellula heiligendammensis sp. nov., Rhodopirellula pilleata sp. nov., and Rhodopirellula solitaria sp. nov. isolated from natural or artificial marine surfaces in Northern Germany and California, USA, and emended description of the genus Rhodopirellula.</title>
        <authorList>
            <person name="Kallscheuer N."/>
            <person name="Wiegand S."/>
            <person name="Jogler M."/>
            <person name="Boedeker C."/>
            <person name="Peeters S.H."/>
            <person name="Rast P."/>
            <person name="Heuer A."/>
            <person name="Jetten M.S.M."/>
            <person name="Rohde M."/>
            <person name="Jogler C."/>
        </authorList>
    </citation>
    <scope>NUCLEOTIDE SEQUENCE [LARGE SCALE GENOMIC DNA]</scope>
    <source>
        <strain evidence="8 9">Poly21</strain>
    </source>
</reference>
<feature type="domain" description="Cytochrome c" evidence="7">
    <location>
        <begin position="308"/>
        <end position="541"/>
    </location>
</feature>
<evidence type="ECO:0000256" key="4">
    <source>
        <dbReference type="PROSITE-ProRule" id="PRU00433"/>
    </source>
</evidence>
<organism evidence="8 9">
    <name type="scientific">Allorhodopirellula heiligendammensis</name>
    <dbReference type="NCBI Taxonomy" id="2714739"/>
    <lineage>
        <taxon>Bacteria</taxon>
        <taxon>Pseudomonadati</taxon>
        <taxon>Planctomycetota</taxon>
        <taxon>Planctomycetia</taxon>
        <taxon>Pirellulales</taxon>
        <taxon>Pirellulaceae</taxon>
        <taxon>Allorhodopirellula</taxon>
    </lineage>
</organism>
<dbReference type="PANTHER" id="PTHR30600">
    <property type="entry name" value="CYTOCHROME C PEROXIDASE-RELATED"/>
    <property type="match status" value="1"/>
</dbReference>
<dbReference type="GO" id="GO:0046872">
    <property type="term" value="F:metal ion binding"/>
    <property type="evidence" value="ECO:0007669"/>
    <property type="project" value="UniProtKB-KW"/>
</dbReference>
<feature type="signal peptide" evidence="6">
    <location>
        <begin position="1"/>
        <end position="20"/>
    </location>
</feature>
<dbReference type="Pfam" id="PF06537">
    <property type="entry name" value="DHOR"/>
    <property type="match status" value="1"/>
</dbReference>
<dbReference type="InterPro" id="IPR036909">
    <property type="entry name" value="Cyt_c-like_dom_sf"/>
</dbReference>
<dbReference type="EMBL" id="SJPU01000002">
    <property type="protein sequence ID" value="TWU16550.1"/>
    <property type="molecule type" value="Genomic_DNA"/>
</dbReference>